<evidence type="ECO:0000256" key="1">
    <source>
        <dbReference type="ARBA" id="ARBA00022729"/>
    </source>
</evidence>
<sequence length="292" mass="30102">MKKTLIALAVAASAVSGMAHAWTNGDFNGSVNIGGSITADDYRQKWSWAVGSDINGFNNALTELTGNRTKLTITVNGDKPILLGKTNQAFSVPTAGLGAIPLISITDYEHKPVTVLAAAGNYNSPDVFFDLAMKNDAGVKIGTIRVNAQAAGVTVQGNGAGALTDQNKAESYSLGFNAGGTSVYKGGLPENIGSGGSLTAADAASSIIAKFGSLSTDELFQQVKLIYPALQDYAHGTKRYYDKMTSASGAVAKASSYALGIANGQTIVATFDQAVAASTQWSAPLNVAITYD</sequence>
<evidence type="ECO:0000256" key="2">
    <source>
        <dbReference type="ARBA" id="ARBA00049989"/>
    </source>
</evidence>
<dbReference type="EMBL" id="DAAWEG010000018">
    <property type="protein sequence ID" value="HAF7575521.1"/>
    <property type="molecule type" value="Genomic_DNA"/>
</dbReference>
<evidence type="ECO:0000256" key="3">
    <source>
        <dbReference type="SAM" id="SignalP"/>
    </source>
</evidence>
<reference evidence="4" key="1">
    <citation type="journal article" date="2018" name="Genome Biol.">
        <title>SKESA: strategic k-mer extension for scrupulous assemblies.</title>
        <authorList>
            <person name="Souvorov A."/>
            <person name="Agarwala R."/>
            <person name="Lipman D.J."/>
        </authorList>
    </citation>
    <scope>NUCLEOTIDE SEQUENCE</scope>
    <source>
        <strain evidence="4">IP 11/88</strain>
    </source>
</reference>
<gene>
    <name evidence="4" type="ORF">GNB45_003715</name>
</gene>
<dbReference type="InterPro" id="IPR003467">
    <property type="entry name" value="Fimbrial_K88_FaeH"/>
</dbReference>
<dbReference type="Pfam" id="PF02432">
    <property type="entry name" value="Fimbrial_K88"/>
    <property type="match status" value="1"/>
</dbReference>
<dbReference type="GO" id="GO:0009289">
    <property type="term" value="C:pilus"/>
    <property type="evidence" value="ECO:0007669"/>
    <property type="project" value="InterPro"/>
</dbReference>
<organism evidence="4">
    <name type="scientific">Salmonella muenchen</name>
    <dbReference type="NCBI Taxonomy" id="596"/>
    <lineage>
        <taxon>Bacteria</taxon>
        <taxon>Pseudomonadati</taxon>
        <taxon>Pseudomonadota</taxon>
        <taxon>Gammaproteobacteria</taxon>
        <taxon>Enterobacterales</taxon>
        <taxon>Enterobacteriaceae</taxon>
        <taxon>Salmonella</taxon>
    </lineage>
</organism>
<name>A0A752N8V8_SALMU</name>
<feature type="signal peptide" evidence="3">
    <location>
        <begin position="1"/>
        <end position="21"/>
    </location>
</feature>
<feature type="chain" id="PRO_5027608750" evidence="3">
    <location>
        <begin position="22"/>
        <end position="292"/>
    </location>
</feature>
<comment type="caution">
    <text evidence="4">The sequence shown here is derived from an EMBL/GenBank/DDBJ whole genome shotgun (WGS) entry which is preliminary data.</text>
</comment>
<proteinExistence type="inferred from homology"/>
<evidence type="ECO:0000313" key="4">
    <source>
        <dbReference type="EMBL" id="HAF7575521.1"/>
    </source>
</evidence>
<dbReference type="GO" id="GO:0007155">
    <property type="term" value="P:cell adhesion"/>
    <property type="evidence" value="ECO:0007669"/>
    <property type="project" value="InterPro"/>
</dbReference>
<accession>A0A752N8V8</accession>
<reference evidence="4" key="2">
    <citation type="submission" date="2018-07" db="EMBL/GenBank/DDBJ databases">
        <authorList>
            <consortium name="NCBI Pathogen Detection Project"/>
        </authorList>
    </citation>
    <scope>NUCLEOTIDE SEQUENCE</scope>
    <source>
        <strain evidence="4">IP 11/88</strain>
    </source>
</reference>
<dbReference type="AlphaFoldDB" id="A0A752N8V8"/>
<comment type="similarity">
    <text evidence="2">Belongs to the fimbrial K88 protein family.</text>
</comment>
<keyword evidence="1 3" id="KW-0732">Signal</keyword>
<protein>
    <submittedName>
        <fullName evidence="4">Fimbrial protein</fullName>
    </submittedName>
</protein>